<evidence type="ECO:0000256" key="3">
    <source>
        <dbReference type="ARBA" id="ARBA00023242"/>
    </source>
</evidence>
<feature type="domain" description="Rad21/Rec8-like protein N-terminal" evidence="7">
    <location>
        <begin position="6"/>
        <end position="48"/>
    </location>
</feature>
<comment type="similarity">
    <text evidence="2">Belongs to the rad21 family.</text>
</comment>
<dbReference type="InParanoid" id="A0A1Q3B947"/>
<dbReference type="PANTHER" id="PTHR12585:SF73">
    <property type="entry name" value="SISTER CHROMATID COHESION 1 PROTEIN 2"/>
    <property type="match status" value="1"/>
</dbReference>
<feature type="signal peptide" evidence="5">
    <location>
        <begin position="1"/>
        <end position="23"/>
    </location>
</feature>
<gene>
    <name evidence="8" type="ORF">CFOL_v3_07821</name>
</gene>
<dbReference type="CDD" id="cd21793">
    <property type="entry name" value="Rad21_Rec8_M_AtSYN1-like"/>
    <property type="match status" value="1"/>
</dbReference>
<dbReference type="SUPFAM" id="SSF46785">
    <property type="entry name" value="Winged helix' DNA-binding domain"/>
    <property type="match status" value="1"/>
</dbReference>
<comment type="caution">
    <text evidence="8">The sequence shown here is derived from an EMBL/GenBank/DDBJ whole genome shotgun (WGS) entry which is preliminary data.</text>
</comment>
<organism evidence="8 9">
    <name type="scientific">Cephalotus follicularis</name>
    <name type="common">Albany pitcher plant</name>
    <dbReference type="NCBI Taxonomy" id="3775"/>
    <lineage>
        <taxon>Eukaryota</taxon>
        <taxon>Viridiplantae</taxon>
        <taxon>Streptophyta</taxon>
        <taxon>Embryophyta</taxon>
        <taxon>Tracheophyta</taxon>
        <taxon>Spermatophyta</taxon>
        <taxon>Magnoliopsida</taxon>
        <taxon>eudicotyledons</taxon>
        <taxon>Gunneridae</taxon>
        <taxon>Pentapetalae</taxon>
        <taxon>rosids</taxon>
        <taxon>fabids</taxon>
        <taxon>Oxalidales</taxon>
        <taxon>Cephalotaceae</taxon>
        <taxon>Cephalotus</taxon>
    </lineage>
</organism>
<accession>A0A1Q3B947</accession>
<evidence type="ECO:0000313" key="8">
    <source>
        <dbReference type="EMBL" id="GAV64303.1"/>
    </source>
</evidence>
<reference evidence="9" key="1">
    <citation type="submission" date="2016-04" db="EMBL/GenBank/DDBJ databases">
        <title>Cephalotus genome sequencing.</title>
        <authorList>
            <person name="Fukushima K."/>
            <person name="Hasebe M."/>
            <person name="Fang X."/>
        </authorList>
    </citation>
    <scope>NUCLEOTIDE SEQUENCE [LARGE SCALE GENOMIC DNA]</scope>
    <source>
        <strain evidence="9">cv. St1</strain>
    </source>
</reference>
<dbReference type="InterPro" id="IPR039781">
    <property type="entry name" value="Rad21/Rec8-like"/>
</dbReference>
<feature type="chain" id="PRO_5013066392" evidence="5">
    <location>
        <begin position="24"/>
        <end position="767"/>
    </location>
</feature>
<feature type="region of interest" description="Disordered" evidence="4">
    <location>
        <begin position="581"/>
        <end position="603"/>
    </location>
</feature>
<proteinExistence type="inferred from homology"/>
<sequence length="767" mass="85411">EEFTATAYRVLAYLLLGVVRVYSKKVEYLVDDCHEVILQINEFVISKRNNTRIDSLCAPYHSITVPERFELDAFDLGITEDFSGDDVIPYKENMHKDGLCETEGIGICSLDKYHCEEFVDCHDTCSAYHTLIEDVCSSQSMDVDRETLTLQNLSNLVEKLQGDCFSRVECVNLEILGGVGKEPPDLVITVGDSHQTNGDNIEVPGRTQSAKPMVVEGSMEKAQDGWVSQEGCVNVEGDGGKPVDPIKLTGEDDQTDGEQIERSDEYHTLSSEQASIEKLQDHGFSQEECMDLEMFCGAETPEVSRPFVEEHHNDADQIKMPEMNLPKRTLSEMTSSKKKCQIVPGDNPVSLTLDATPQSKLSGALGASTPEFMVIHTPATKEDARISRKRKCLFDDVIVFPNDVLRQCIYDSSDLVSKGRKVPRTTLPVGRIYNLPQVFSEPFIPYISSELRSLFSKRSFQILKSIKTGESPKQLSVSESPIADRSSDKTAVSPVMTVSETSTTFRFLEHVAIAPETEVSETPAVGRSSEQIAIAPETDVAEAQTTDKSLEQMAISQSVKSKIPTVDRFLEQMTIAPERDVSKTPTVGVSSEHMSTGPDRNFSDAPCVGTSLERMAIAPETPVRHSALTRSFEIPESPKNLNSEQVRPENLYGSVEKELSLSMDQELDLNLINEEMSSCGGDNRELQGWSESERTRMLARYLNRSSGIQNKREVVDLLQLVEGRSKKESAALFYEVLVLKTKGFVDVKQDDPYGEILVWKLPLWDHI</sequence>
<dbReference type="GO" id="GO:0003682">
    <property type="term" value="F:chromatin binding"/>
    <property type="evidence" value="ECO:0007669"/>
    <property type="project" value="TreeGrafter"/>
</dbReference>
<evidence type="ECO:0000259" key="6">
    <source>
        <dbReference type="Pfam" id="PF04824"/>
    </source>
</evidence>
<dbReference type="Gene3D" id="1.10.10.580">
    <property type="entry name" value="Structural maintenance of chromosome 1. Chain E"/>
    <property type="match status" value="1"/>
</dbReference>
<dbReference type="GO" id="GO:0008278">
    <property type="term" value="C:cohesin complex"/>
    <property type="evidence" value="ECO:0007669"/>
    <property type="project" value="InterPro"/>
</dbReference>
<dbReference type="EMBL" id="BDDD01000339">
    <property type="protein sequence ID" value="GAV64303.1"/>
    <property type="molecule type" value="Genomic_DNA"/>
</dbReference>
<dbReference type="FunCoup" id="A0A1Q3B947">
    <property type="interactions" value="1734"/>
</dbReference>
<dbReference type="PANTHER" id="PTHR12585">
    <property type="entry name" value="SCC1 / RAD21 FAMILY MEMBER"/>
    <property type="match status" value="1"/>
</dbReference>
<evidence type="ECO:0000256" key="1">
    <source>
        <dbReference type="ARBA" id="ARBA00004123"/>
    </source>
</evidence>
<dbReference type="GO" id="GO:0007062">
    <property type="term" value="P:sister chromatid cohesion"/>
    <property type="evidence" value="ECO:0007669"/>
    <property type="project" value="InterPro"/>
</dbReference>
<evidence type="ECO:0000256" key="4">
    <source>
        <dbReference type="SAM" id="MobiDB-lite"/>
    </source>
</evidence>
<feature type="domain" description="Rad21/Rec8-like protein C-terminal eukaryotic" evidence="6">
    <location>
        <begin position="712"/>
        <end position="758"/>
    </location>
</feature>
<dbReference type="GO" id="GO:1990414">
    <property type="term" value="P:replication-born double-strand break repair via sister chromatid exchange"/>
    <property type="evidence" value="ECO:0007669"/>
    <property type="project" value="TreeGrafter"/>
</dbReference>
<evidence type="ECO:0000256" key="2">
    <source>
        <dbReference type="ARBA" id="ARBA00009870"/>
    </source>
</evidence>
<dbReference type="InterPro" id="IPR006909">
    <property type="entry name" value="Rad21/Rec8_C_eu"/>
</dbReference>
<dbReference type="InterPro" id="IPR036390">
    <property type="entry name" value="WH_DNA-bd_sf"/>
</dbReference>
<dbReference type="STRING" id="3775.A0A1Q3B947"/>
<comment type="subcellular location">
    <subcellularLocation>
        <location evidence="1">Nucleus</location>
    </subcellularLocation>
</comment>
<dbReference type="InterPro" id="IPR006910">
    <property type="entry name" value="Rad21_Rec8_N"/>
</dbReference>
<feature type="non-terminal residue" evidence="8">
    <location>
        <position position="1"/>
    </location>
</feature>
<dbReference type="InterPro" id="IPR023093">
    <property type="entry name" value="ScpA-like_C"/>
</dbReference>
<feature type="region of interest" description="Disordered" evidence="4">
    <location>
        <begin position="236"/>
        <end position="271"/>
    </location>
</feature>
<dbReference type="Pfam" id="PF04824">
    <property type="entry name" value="Rad21_Rec8"/>
    <property type="match status" value="1"/>
</dbReference>
<feature type="compositionally biased region" description="Polar residues" evidence="4">
    <location>
        <begin position="583"/>
        <end position="594"/>
    </location>
</feature>
<keyword evidence="5" id="KW-0732">Signal</keyword>
<dbReference type="Pfam" id="PF04825">
    <property type="entry name" value="Rad21_Rec8_N"/>
    <property type="match status" value="1"/>
</dbReference>
<protein>
    <submittedName>
        <fullName evidence="8">Rad21_Rec8 domain-containing protein/Rad21_Rec8_N domain-containing protein</fullName>
    </submittedName>
</protein>
<dbReference type="Proteomes" id="UP000187406">
    <property type="component" value="Unassembled WGS sequence"/>
</dbReference>
<keyword evidence="3" id="KW-0539">Nucleus</keyword>
<name>A0A1Q3B947_CEPFO</name>
<evidence type="ECO:0000256" key="5">
    <source>
        <dbReference type="SAM" id="SignalP"/>
    </source>
</evidence>
<evidence type="ECO:0000313" key="9">
    <source>
        <dbReference type="Proteomes" id="UP000187406"/>
    </source>
</evidence>
<dbReference type="AlphaFoldDB" id="A0A1Q3B947"/>
<dbReference type="GO" id="GO:0005634">
    <property type="term" value="C:nucleus"/>
    <property type="evidence" value="ECO:0007669"/>
    <property type="project" value="UniProtKB-SubCell"/>
</dbReference>
<evidence type="ECO:0000259" key="7">
    <source>
        <dbReference type="Pfam" id="PF04825"/>
    </source>
</evidence>
<keyword evidence="9" id="KW-1185">Reference proteome</keyword>
<dbReference type="OrthoDB" id="10071381at2759"/>